<dbReference type="PANTHER" id="PTHR14445">
    <property type="entry name" value="GRB10 INTERACTING GYF PROTEIN"/>
    <property type="match status" value="1"/>
</dbReference>
<dbReference type="Bgee" id="ENSCHIG00000017818">
    <property type="expression patterns" value="Expressed in fallopian tube and 1 other cell type or tissue"/>
</dbReference>
<proteinExistence type="predicted"/>
<protein>
    <submittedName>
        <fullName evidence="2">Uncharacterized protein</fullName>
    </submittedName>
</protein>
<dbReference type="GO" id="GO:0005829">
    <property type="term" value="C:cytosol"/>
    <property type="evidence" value="ECO:0007669"/>
    <property type="project" value="TreeGrafter"/>
</dbReference>
<feature type="region of interest" description="Disordered" evidence="1">
    <location>
        <begin position="113"/>
        <end position="133"/>
    </location>
</feature>
<keyword evidence="3" id="KW-1185">Reference proteome</keyword>
<dbReference type="Proteomes" id="UP000291000">
    <property type="component" value="Chromosome 2"/>
</dbReference>
<dbReference type="STRING" id="9925.ENSCHIP00000018348"/>
<dbReference type="Ensembl" id="ENSCHIT00000026163.1">
    <property type="protein sequence ID" value="ENSCHIP00000018348.1"/>
    <property type="gene ID" value="ENSCHIG00000017818.1"/>
</dbReference>
<accession>A0A452F2F4</accession>
<reference evidence="2 3" key="1">
    <citation type="submission" date="2016-04" db="EMBL/GenBank/DDBJ databases">
        <title>Polished mammalian reference genomes with single-molecule sequencing and chromosome conformation capture applied to the Capra hircus genome.</title>
        <authorList>
            <person name="Bickhart D.M."/>
            <person name="Koren S."/>
            <person name="Rosen B."/>
            <person name="Hastie A."/>
            <person name="Liachko I."/>
            <person name="Sullivan S.T."/>
            <person name="Burton J."/>
            <person name="Sayre B.L."/>
            <person name="Huson H.J."/>
            <person name="Lee J."/>
            <person name="Lam E."/>
            <person name="Kelley C.M."/>
            <person name="Hutchison J.L."/>
            <person name="Zhou Y."/>
            <person name="Sun J."/>
            <person name="Crisa A."/>
            <person name="Schwartz J.C."/>
            <person name="Hammond J.A."/>
            <person name="Schroeder S.G."/>
            <person name="Liu G.E."/>
            <person name="Dunham M."/>
            <person name="Shendure J."/>
            <person name="Sonstegard T.S."/>
            <person name="Phillippy A.M."/>
            <person name="Van Tassell C.P."/>
            <person name="Smith T.P."/>
        </authorList>
    </citation>
    <scope>NUCLEOTIDE SEQUENCE [LARGE SCALE GENOMIC DNA]</scope>
</reference>
<dbReference type="GO" id="GO:1990635">
    <property type="term" value="C:proximal dendrite"/>
    <property type="evidence" value="ECO:0007669"/>
    <property type="project" value="TreeGrafter"/>
</dbReference>
<evidence type="ECO:0000313" key="3">
    <source>
        <dbReference type="Proteomes" id="UP000291000"/>
    </source>
</evidence>
<dbReference type="OMA" id="KWILPSP"/>
<dbReference type="GO" id="GO:0048009">
    <property type="term" value="P:insulin-like growth factor receptor signaling pathway"/>
    <property type="evidence" value="ECO:0007669"/>
    <property type="project" value="TreeGrafter"/>
</dbReference>
<dbReference type="GO" id="GO:0031982">
    <property type="term" value="C:vesicle"/>
    <property type="evidence" value="ECO:0007669"/>
    <property type="project" value="TreeGrafter"/>
</dbReference>
<dbReference type="AlphaFoldDB" id="A0A452F2F4"/>
<dbReference type="PANTHER" id="PTHR14445:SF38">
    <property type="entry name" value="GRB10-INTERACTING GYF PROTEIN 2"/>
    <property type="match status" value="1"/>
</dbReference>
<organism evidence="2 3">
    <name type="scientific">Capra hircus</name>
    <name type="common">Goat</name>
    <dbReference type="NCBI Taxonomy" id="9925"/>
    <lineage>
        <taxon>Eukaryota</taxon>
        <taxon>Metazoa</taxon>
        <taxon>Chordata</taxon>
        <taxon>Craniata</taxon>
        <taxon>Vertebrata</taxon>
        <taxon>Euteleostomi</taxon>
        <taxon>Mammalia</taxon>
        <taxon>Eutheria</taxon>
        <taxon>Laurasiatheria</taxon>
        <taxon>Artiodactyla</taxon>
        <taxon>Ruminantia</taxon>
        <taxon>Pecora</taxon>
        <taxon>Bovidae</taxon>
        <taxon>Caprinae</taxon>
        <taxon>Capra</taxon>
    </lineage>
</organism>
<reference evidence="2" key="2">
    <citation type="submission" date="2025-08" db="UniProtKB">
        <authorList>
            <consortium name="Ensembl"/>
        </authorList>
    </citation>
    <scope>IDENTIFICATION</scope>
</reference>
<evidence type="ECO:0000313" key="2">
    <source>
        <dbReference type="Ensembl" id="ENSCHIP00000018348.1"/>
    </source>
</evidence>
<dbReference type="GeneTree" id="ENSGT00940000156108"/>
<dbReference type="EMBL" id="LWLT01000002">
    <property type="status" value="NOT_ANNOTATED_CDS"/>
    <property type="molecule type" value="Genomic_DNA"/>
</dbReference>
<feature type="compositionally biased region" description="Low complexity" evidence="1">
    <location>
        <begin position="117"/>
        <end position="127"/>
    </location>
</feature>
<dbReference type="GO" id="GO:0043204">
    <property type="term" value="C:perikaryon"/>
    <property type="evidence" value="ECO:0007669"/>
    <property type="project" value="TreeGrafter"/>
</dbReference>
<dbReference type="InterPro" id="IPR051640">
    <property type="entry name" value="GRB10-interact_GYF"/>
</dbReference>
<sequence length="181" mass="19829">MLSTVLGSELCPAVGVSHPPLSPALPKNVLADYHYGREEMLALFLKDHKWILPSPPGPRASRPPDLLDKEFLPILQEEPLLPLAPVPFTEEQRNFSMSINSAAVLQLTGRGGGGTTVGVPRGQSSSKGRGRGRGECGFYQGSFDEVGGNAQSWEEKCFDKPGQKDIYMCIYIYICKTFLLF</sequence>
<reference evidence="2" key="3">
    <citation type="submission" date="2025-09" db="UniProtKB">
        <authorList>
            <consortium name="Ensembl"/>
        </authorList>
    </citation>
    <scope>IDENTIFICATION</scope>
</reference>
<dbReference type="GO" id="GO:0016020">
    <property type="term" value="C:membrane"/>
    <property type="evidence" value="ECO:0007669"/>
    <property type="project" value="TreeGrafter"/>
</dbReference>
<evidence type="ECO:0000256" key="1">
    <source>
        <dbReference type="SAM" id="MobiDB-lite"/>
    </source>
</evidence>
<name>A0A452F2F4_CAPHI</name>